<evidence type="ECO:0000256" key="6">
    <source>
        <dbReference type="ARBA" id="ARBA00022898"/>
    </source>
</evidence>
<dbReference type="Gene3D" id="3.40.640.10">
    <property type="entry name" value="Type I PLP-dependent aspartate aminotransferase-like (Major domain)"/>
    <property type="match status" value="1"/>
</dbReference>
<keyword evidence="12" id="KW-1185">Reference proteome</keyword>
<dbReference type="InterPro" id="IPR005860">
    <property type="entry name" value="CobD"/>
</dbReference>
<dbReference type="Proteomes" id="UP000191980">
    <property type="component" value="Unassembled WGS sequence"/>
</dbReference>
<dbReference type="Gene3D" id="3.90.1150.10">
    <property type="entry name" value="Aspartate Aminotransferase, domain 1"/>
    <property type="match status" value="1"/>
</dbReference>
<dbReference type="Pfam" id="PF00155">
    <property type="entry name" value="Aminotran_1_2"/>
    <property type="match status" value="1"/>
</dbReference>
<keyword evidence="5" id="KW-0169">Cobalamin biosynthesis</keyword>
<evidence type="ECO:0000256" key="9">
    <source>
        <dbReference type="ARBA" id="ARBA00048531"/>
    </source>
</evidence>
<dbReference type="SUPFAM" id="SSF53383">
    <property type="entry name" value="PLP-dependent transferases"/>
    <property type="match status" value="1"/>
</dbReference>
<comment type="catalytic activity">
    <reaction evidence="9">
        <text>O-phospho-L-threonine + H(+) = (R)-1-aminopropan-2-yl phosphate + CO2</text>
        <dbReference type="Rhea" id="RHEA:11492"/>
        <dbReference type="ChEBI" id="CHEBI:15378"/>
        <dbReference type="ChEBI" id="CHEBI:16526"/>
        <dbReference type="ChEBI" id="CHEBI:58563"/>
        <dbReference type="ChEBI" id="CHEBI:58675"/>
        <dbReference type="EC" id="4.1.1.81"/>
    </reaction>
</comment>
<organism evidence="11 12">
    <name type="scientific">Methyloprofundus sedimenti</name>
    <dbReference type="NCBI Taxonomy" id="1420851"/>
    <lineage>
        <taxon>Bacteria</taxon>
        <taxon>Pseudomonadati</taxon>
        <taxon>Pseudomonadota</taxon>
        <taxon>Gammaproteobacteria</taxon>
        <taxon>Methylococcales</taxon>
        <taxon>Methylococcaceae</taxon>
        <taxon>Methyloprofundus</taxon>
    </lineage>
</organism>
<comment type="function">
    <text evidence="2">Decarboxylates L-threonine-O-3-phosphate to yield (R)-1-amino-2-propanol O-2-phosphate, the precursor for the linkage between the nucleotide loop and the corrin ring in cobalamin.</text>
</comment>
<evidence type="ECO:0000256" key="2">
    <source>
        <dbReference type="ARBA" id="ARBA00003444"/>
    </source>
</evidence>
<dbReference type="NCBIfam" id="TIGR01140">
    <property type="entry name" value="L_thr_O3P_dcar"/>
    <property type="match status" value="1"/>
</dbReference>
<comment type="pathway">
    <text evidence="3">Cofactor biosynthesis; adenosylcobalamin biosynthesis.</text>
</comment>
<protein>
    <recommendedName>
        <fullName evidence="4">threonine-phosphate decarboxylase</fullName>
        <ecNumber evidence="4">4.1.1.81</ecNumber>
    </recommendedName>
    <alternativeName>
        <fullName evidence="8">L-threonine-O-3-phosphate decarboxylase</fullName>
    </alternativeName>
</protein>
<sequence>MLKHGGRILEAAQQYQIPVSEWLDLSTGINPNGYPVPTIPDSIWQRLPEEQDGLITAAQKYYQCQSLIAVAGSQAAIQSLPLLRTRGTTGIVTPSYAEHTYAWEKAGHKIVHISSNEINQHISELDTLILVNPNNPTACTFSQKQCLSWLENLNQRQGWLIIDEAFIDSTPELSLSQLQPLAGLIILRSIGKFFGLAGLRAGFVLAEPTILNNLNKLLGPWTLSNPGRFVCAHALQDTSWHKQMRLQLLQQSRRLQALLINYQLKPAGSTQLFQWVQTEDAAHIHQQLATQAVFTRLFSEPTSLRFGLPANEPEWQHLESALQYLAALCRHKNRPSMQHILQQSI</sequence>
<feature type="domain" description="Aminotransferase class I/classII large" evidence="10">
    <location>
        <begin position="60"/>
        <end position="310"/>
    </location>
</feature>
<gene>
    <name evidence="11" type="ORF">AU255_00340</name>
</gene>
<reference evidence="11 12" key="1">
    <citation type="submission" date="2015-12" db="EMBL/GenBank/DDBJ databases">
        <authorList>
            <person name="Shamseldin A."/>
            <person name="Moawad H."/>
            <person name="Abd El-Rahim W.M."/>
            <person name="Sadowsky M.J."/>
        </authorList>
    </citation>
    <scope>NUCLEOTIDE SEQUENCE [LARGE SCALE GENOMIC DNA]</scope>
    <source>
        <strain evidence="11 12">WF1</strain>
    </source>
</reference>
<keyword evidence="6" id="KW-0663">Pyridoxal phosphate</keyword>
<dbReference type="EC" id="4.1.1.81" evidence="4"/>
<accession>A0A1V8M4B8</accession>
<dbReference type="STRING" id="1420851.AU255_00340"/>
<evidence type="ECO:0000256" key="5">
    <source>
        <dbReference type="ARBA" id="ARBA00022573"/>
    </source>
</evidence>
<evidence type="ECO:0000256" key="1">
    <source>
        <dbReference type="ARBA" id="ARBA00001933"/>
    </source>
</evidence>
<dbReference type="PROSITE" id="PS00105">
    <property type="entry name" value="AA_TRANSFER_CLASS_1"/>
    <property type="match status" value="1"/>
</dbReference>
<dbReference type="PANTHER" id="PTHR42885">
    <property type="entry name" value="HISTIDINOL-PHOSPHATE AMINOTRANSFERASE-RELATED"/>
    <property type="match status" value="1"/>
</dbReference>
<dbReference type="InterPro" id="IPR015422">
    <property type="entry name" value="PyrdxlP-dep_Trfase_small"/>
</dbReference>
<dbReference type="CDD" id="cd00609">
    <property type="entry name" value="AAT_like"/>
    <property type="match status" value="1"/>
</dbReference>
<dbReference type="RefSeq" id="WP_080521024.1">
    <property type="nucleotide sequence ID" value="NZ_LPUF01000001.1"/>
</dbReference>
<dbReference type="GO" id="GO:0009236">
    <property type="term" value="P:cobalamin biosynthetic process"/>
    <property type="evidence" value="ECO:0007669"/>
    <property type="project" value="UniProtKB-UniPathway"/>
</dbReference>
<evidence type="ECO:0000256" key="7">
    <source>
        <dbReference type="ARBA" id="ARBA00023239"/>
    </source>
</evidence>
<dbReference type="AlphaFoldDB" id="A0A1V8M4B8"/>
<dbReference type="GO" id="GO:0048472">
    <property type="term" value="F:threonine-phosphate decarboxylase activity"/>
    <property type="evidence" value="ECO:0007669"/>
    <property type="project" value="UniProtKB-EC"/>
</dbReference>
<dbReference type="GO" id="GO:0030170">
    <property type="term" value="F:pyridoxal phosphate binding"/>
    <property type="evidence" value="ECO:0007669"/>
    <property type="project" value="InterPro"/>
</dbReference>
<dbReference type="UniPathway" id="UPA00148"/>
<evidence type="ECO:0000256" key="8">
    <source>
        <dbReference type="ARBA" id="ARBA00029996"/>
    </source>
</evidence>
<comment type="cofactor">
    <cofactor evidence="1">
        <name>pyridoxal 5'-phosphate</name>
        <dbReference type="ChEBI" id="CHEBI:597326"/>
    </cofactor>
</comment>
<keyword evidence="7" id="KW-0456">Lyase</keyword>
<dbReference type="InterPro" id="IPR004839">
    <property type="entry name" value="Aminotransferase_I/II_large"/>
</dbReference>
<evidence type="ECO:0000256" key="3">
    <source>
        <dbReference type="ARBA" id="ARBA00004953"/>
    </source>
</evidence>
<evidence type="ECO:0000256" key="4">
    <source>
        <dbReference type="ARBA" id="ARBA00012285"/>
    </source>
</evidence>
<comment type="caution">
    <text evidence="11">The sequence shown here is derived from an EMBL/GenBank/DDBJ whole genome shotgun (WGS) entry which is preliminary data.</text>
</comment>
<proteinExistence type="predicted"/>
<dbReference type="InterPro" id="IPR015421">
    <property type="entry name" value="PyrdxlP-dep_Trfase_major"/>
</dbReference>
<name>A0A1V8M4B8_9GAMM</name>
<dbReference type="InterPro" id="IPR015424">
    <property type="entry name" value="PyrdxlP-dep_Trfase"/>
</dbReference>
<dbReference type="OrthoDB" id="9799304at2"/>
<evidence type="ECO:0000313" key="12">
    <source>
        <dbReference type="Proteomes" id="UP000191980"/>
    </source>
</evidence>
<evidence type="ECO:0000259" key="10">
    <source>
        <dbReference type="Pfam" id="PF00155"/>
    </source>
</evidence>
<dbReference type="PANTHER" id="PTHR42885:SF1">
    <property type="entry name" value="THREONINE-PHOSPHATE DECARBOXYLASE"/>
    <property type="match status" value="1"/>
</dbReference>
<dbReference type="EMBL" id="LPUF01000001">
    <property type="protein sequence ID" value="OQK16399.1"/>
    <property type="molecule type" value="Genomic_DNA"/>
</dbReference>
<evidence type="ECO:0000313" key="11">
    <source>
        <dbReference type="EMBL" id="OQK16399.1"/>
    </source>
</evidence>
<dbReference type="InterPro" id="IPR004838">
    <property type="entry name" value="NHTrfase_class1_PyrdxlP-BS"/>
</dbReference>